<evidence type="ECO:0000256" key="5">
    <source>
        <dbReference type="ARBA" id="ARBA00023136"/>
    </source>
</evidence>
<evidence type="ECO:0000313" key="8">
    <source>
        <dbReference type="Proteomes" id="UP000320582"/>
    </source>
</evidence>
<proteinExistence type="predicted"/>
<sequence length="298" mass="31222">MSARVKVLLRALASLALIAAVFWQIGAGDIFTDLQGMSGPWFMLACLSLAVQIPLSALRWRVTAQALDLGLSRSLALSEYGLSVLVNTFLPGGVLGDLGRVLRMRHLRGWQMAAATVVIERLAGQIALAAIAAVGLGLWYGPLIGLALLGGMGALGALSYALGRVMPKLLDAVQRAWFAPQVWRAQLGLSAAILTCNLLGFWAAARAVGVALPFEVAIFVLPVTLMVMLVPVTLNGWGLREGAAALLWPVVGIGAQTAVAASIVFGAAIACAALLGAVPWVLYAWRNRAQVAPKAQGR</sequence>
<dbReference type="Proteomes" id="UP000320582">
    <property type="component" value="Unassembled WGS sequence"/>
</dbReference>
<reference evidence="7 8" key="1">
    <citation type="submission" date="2019-06" db="EMBL/GenBank/DDBJ databases">
        <title>Genomic Encyclopedia of Archaeal and Bacterial Type Strains, Phase II (KMG-II): from individual species to whole genera.</title>
        <authorList>
            <person name="Goeker M."/>
        </authorList>
    </citation>
    <scope>NUCLEOTIDE SEQUENCE [LARGE SCALE GENOMIC DNA]</scope>
    <source>
        <strain evidence="7 8">DSM 18423</strain>
    </source>
</reference>
<dbReference type="OrthoDB" id="9126302at2"/>
<comment type="caution">
    <text evidence="7">The sequence shown here is derived from an EMBL/GenBank/DDBJ whole genome shotgun (WGS) entry which is preliminary data.</text>
</comment>
<dbReference type="GO" id="GO:0005886">
    <property type="term" value="C:plasma membrane"/>
    <property type="evidence" value="ECO:0007669"/>
    <property type="project" value="UniProtKB-SubCell"/>
</dbReference>
<comment type="subcellular location">
    <subcellularLocation>
        <location evidence="1">Cell membrane</location>
        <topology evidence="1">Multi-pass membrane protein</topology>
    </subcellularLocation>
</comment>
<evidence type="ECO:0000256" key="2">
    <source>
        <dbReference type="ARBA" id="ARBA00022475"/>
    </source>
</evidence>
<evidence type="ECO:0000256" key="4">
    <source>
        <dbReference type="ARBA" id="ARBA00022989"/>
    </source>
</evidence>
<dbReference type="AlphaFoldDB" id="A0A543KG15"/>
<accession>A0A543KG15</accession>
<organism evidence="7 8">
    <name type="scientific">Roseinatronobacter monicus</name>
    <dbReference type="NCBI Taxonomy" id="393481"/>
    <lineage>
        <taxon>Bacteria</taxon>
        <taxon>Pseudomonadati</taxon>
        <taxon>Pseudomonadota</taxon>
        <taxon>Alphaproteobacteria</taxon>
        <taxon>Rhodobacterales</taxon>
        <taxon>Paracoccaceae</taxon>
        <taxon>Roseinatronobacter</taxon>
    </lineage>
</organism>
<keyword evidence="4 6" id="KW-1133">Transmembrane helix</keyword>
<name>A0A543KG15_9RHOB</name>
<feature type="transmembrane region" description="Helical" evidence="6">
    <location>
        <begin position="110"/>
        <end position="136"/>
    </location>
</feature>
<keyword evidence="5 6" id="KW-0472">Membrane</keyword>
<feature type="transmembrane region" description="Helical" evidence="6">
    <location>
        <begin position="216"/>
        <end position="238"/>
    </location>
</feature>
<dbReference type="InterPro" id="IPR022791">
    <property type="entry name" value="L-PG_synthase/AglD"/>
</dbReference>
<evidence type="ECO:0000313" key="7">
    <source>
        <dbReference type="EMBL" id="TQM94026.1"/>
    </source>
</evidence>
<feature type="transmembrane region" description="Helical" evidence="6">
    <location>
        <begin position="183"/>
        <end position="204"/>
    </location>
</feature>
<protein>
    <submittedName>
        <fullName evidence="7">Uncharacterized membrane protein YbhN (UPF0104 family)</fullName>
    </submittedName>
</protein>
<feature type="transmembrane region" description="Helical" evidence="6">
    <location>
        <begin position="37"/>
        <end position="58"/>
    </location>
</feature>
<dbReference type="PANTHER" id="PTHR40277">
    <property type="entry name" value="BLL5419 PROTEIN"/>
    <property type="match status" value="1"/>
</dbReference>
<dbReference type="EMBL" id="VFPT01000001">
    <property type="protein sequence ID" value="TQM94026.1"/>
    <property type="molecule type" value="Genomic_DNA"/>
</dbReference>
<evidence type="ECO:0000256" key="3">
    <source>
        <dbReference type="ARBA" id="ARBA00022692"/>
    </source>
</evidence>
<evidence type="ECO:0000256" key="6">
    <source>
        <dbReference type="SAM" id="Phobius"/>
    </source>
</evidence>
<gene>
    <name evidence="7" type="ORF">BD293_2681</name>
</gene>
<feature type="transmembrane region" description="Helical" evidence="6">
    <location>
        <begin position="143"/>
        <end position="163"/>
    </location>
</feature>
<evidence type="ECO:0000256" key="1">
    <source>
        <dbReference type="ARBA" id="ARBA00004651"/>
    </source>
</evidence>
<dbReference type="RefSeq" id="WP_142082404.1">
    <property type="nucleotide sequence ID" value="NZ_VFPT01000001.1"/>
</dbReference>
<dbReference type="Pfam" id="PF03706">
    <property type="entry name" value="LPG_synthase_TM"/>
    <property type="match status" value="1"/>
</dbReference>
<keyword evidence="3 6" id="KW-0812">Transmembrane</keyword>
<keyword evidence="2" id="KW-1003">Cell membrane</keyword>
<keyword evidence="8" id="KW-1185">Reference proteome</keyword>
<dbReference type="PANTHER" id="PTHR40277:SF1">
    <property type="entry name" value="BLL5419 PROTEIN"/>
    <property type="match status" value="1"/>
</dbReference>
<feature type="transmembrane region" description="Helical" evidence="6">
    <location>
        <begin position="258"/>
        <end position="285"/>
    </location>
</feature>